<dbReference type="Pfam" id="PF01882">
    <property type="entry name" value="DUF58"/>
    <property type="match status" value="1"/>
</dbReference>
<dbReference type="RefSeq" id="WP_015590639.1">
    <property type="nucleotide sequence ID" value="NC_021169.1"/>
</dbReference>
<evidence type="ECO:0000259" key="2">
    <source>
        <dbReference type="Pfam" id="PF01882"/>
    </source>
</evidence>
<dbReference type="InterPro" id="IPR002881">
    <property type="entry name" value="DUF58"/>
</dbReference>
<dbReference type="STRING" id="387631.Asulf_01040"/>
<evidence type="ECO:0000313" key="3">
    <source>
        <dbReference type="EMBL" id="AGK61041.1"/>
    </source>
</evidence>
<dbReference type="eggNOG" id="arCOG02742">
    <property type="taxonomic scope" value="Archaea"/>
</dbReference>
<reference evidence="3 4" key="1">
    <citation type="journal article" date="2013" name="Genome Announc.">
        <title>Complete Genome Sequence of the Thermophilic and Facultatively Chemolithoautotrophic Sulfate Reducer Archaeoglobus sulfaticallidus Strain PM70-1T.</title>
        <authorList>
            <person name="Stokke R."/>
            <person name="Hocking W.P."/>
            <person name="Steinsbu B.O."/>
            <person name="Steen I.H."/>
        </authorList>
    </citation>
    <scope>NUCLEOTIDE SEQUENCE [LARGE SCALE GENOMIC DNA]</scope>
    <source>
        <strain evidence="3">PM70-1</strain>
    </source>
</reference>
<feature type="domain" description="DUF58" evidence="2">
    <location>
        <begin position="183"/>
        <end position="307"/>
    </location>
</feature>
<dbReference type="HOGENOM" id="CLU_052301_0_0_2"/>
<accession>N0BKL2</accession>
<keyword evidence="4" id="KW-1185">Reference proteome</keyword>
<keyword evidence="1" id="KW-1133">Transmembrane helix</keyword>
<keyword evidence="1" id="KW-0472">Membrane</keyword>
<dbReference type="GeneID" id="15392681"/>
<protein>
    <submittedName>
        <fullName evidence="3">Uncharacterized conserved protein (Some members containing a von Willebrand factor type A (VWA) domain)</fullName>
    </submittedName>
</protein>
<dbReference type="OrthoDB" id="31512at2157"/>
<evidence type="ECO:0000256" key="1">
    <source>
        <dbReference type="SAM" id="Phobius"/>
    </source>
</evidence>
<keyword evidence="1" id="KW-0812">Transmembrane</keyword>
<proteinExistence type="predicted"/>
<name>N0BKL2_9EURY</name>
<dbReference type="EMBL" id="CP005290">
    <property type="protein sequence ID" value="AGK61041.1"/>
    <property type="molecule type" value="Genomic_DNA"/>
</dbReference>
<feature type="transmembrane region" description="Helical" evidence="1">
    <location>
        <begin position="6"/>
        <end position="37"/>
    </location>
</feature>
<gene>
    <name evidence="3" type="ORF">Asulf_01040</name>
</gene>
<dbReference type="Proteomes" id="UP000013307">
    <property type="component" value="Chromosome"/>
</dbReference>
<organism evidence="3 4">
    <name type="scientific">Archaeoglobus sulfaticallidus PM70-1</name>
    <dbReference type="NCBI Taxonomy" id="387631"/>
    <lineage>
        <taxon>Archaea</taxon>
        <taxon>Methanobacteriati</taxon>
        <taxon>Methanobacteriota</taxon>
        <taxon>Archaeoglobi</taxon>
        <taxon>Archaeoglobales</taxon>
        <taxon>Archaeoglobaceae</taxon>
        <taxon>Archaeoglobus</taxon>
    </lineage>
</organism>
<dbReference type="AlphaFoldDB" id="N0BKL2"/>
<dbReference type="KEGG" id="ast:Asulf_01040"/>
<dbReference type="PANTHER" id="PTHR34351">
    <property type="entry name" value="SLR1927 PROTEIN-RELATED"/>
    <property type="match status" value="1"/>
</dbReference>
<sequence>MKREDVLITLIFLLFVHGYLFRNVFSAILAFSIAVYLSHIRSQFTPKVVAWRDMKKWLQEGHRVKVRLKLKNHDGKVKVHISEELPFGFKAELPSPLILKENEEKEVEYSIIPAKGAYTIKGPKIIASDVRELYYQEFFAESEFEVEVYPSLDRIKEEVEIDTGILSLKSILIGLQSVEIDSLREYQPGDYVKYIDWKATARLGELIVREFLKEVEGDIYIILDAGFEMRKGVRNAKIDYATTLTLQLISALKRYRVGLIVYDDFGVKHKIEPSKSPDRIKKAIRSLNLTPVYSNIIGVKVPEISFRLKEESSRFLRKVLPVIKRRKSISTGLFEAVGSITSTGFLIFISDITAHTVELAKVLVALRDKHKILLITPNPILFYDESKLDKEKILWLYRRYVERDEIVKRFSRIVPTLDLGPSDLIEVIRGAL</sequence>
<evidence type="ECO:0000313" key="4">
    <source>
        <dbReference type="Proteomes" id="UP000013307"/>
    </source>
</evidence>